<sequence>MQILSHRGLWRTPSEKNSIVAFSRSFSQGFGCETDIRDFNGQLVISHDIPQQSCLLLCDFLQLHARINSQLPLALNIKSDGLAGEIRQLLRFFKTENYFCFDMSVPDMQDYLATGLQVYARISEFETESALHSKVQGIWLDSFLSEQCDLLQLQKFLQLGLPVCCVSPELHRRQNDIYWQQLLRFTAGFPSTEQLMLCTDQPEEAREAWNEQ</sequence>
<dbReference type="STRING" id="642227.HA49_06220"/>
<reference evidence="1" key="1">
    <citation type="submission" date="2014-12" db="EMBL/GenBank/DDBJ databases">
        <title>The draft genome of the Tatumella morbirosei type strain, LMG23360T isolated from pineapple rot.</title>
        <authorList>
            <person name="Smits T.H."/>
            <person name="Palmer M."/>
            <person name="Venter S.N."/>
            <person name="Duffy B."/>
            <person name="Steenkamp E.T."/>
            <person name="Chan W.Y."/>
            <person name="Coutinho T.A."/>
            <person name="Coetzee M.P."/>
            <person name="De Maayer P."/>
        </authorList>
    </citation>
    <scope>NUCLEOTIDE SEQUENCE [LARGE SCALE GENOMIC DNA]</scope>
    <source>
        <strain evidence="1">LMG 23360</strain>
    </source>
</reference>
<dbReference type="InterPro" id="IPR017946">
    <property type="entry name" value="PLC-like_Pdiesterase_TIM-brl"/>
</dbReference>
<dbReference type="GO" id="GO:0006629">
    <property type="term" value="P:lipid metabolic process"/>
    <property type="evidence" value="ECO:0007669"/>
    <property type="project" value="InterPro"/>
</dbReference>
<accession>A0A095TEC1</accession>
<dbReference type="SUPFAM" id="SSF51695">
    <property type="entry name" value="PLC-like phosphodiesterases"/>
    <property type="match status" value="1"/>
</dbReference>
<proteinExistence type="predicted"/>
<evidence type="ECO:0008006" key="3">
    <source>
        <dbReference type="Google" id="ProtNLM"/>
    </source>
</evidence>
<gene>
    <name evidence="1" type="ORF">HA49_06220</name>
</gene>
<organism evidence="1 2">
    <name type="scientific">Tatumella morbirosei</name>
    <dbReference type="NCBI Taxonomy" id="642227"/>
    <lineage>
        <taxon>Bacteria</taxon>
        <taxon>Pseudomonadati</taxon>
        <taxon>Pseudomonadota</taxon>
        <taxon>Gammaproteobacteria</taxon>
        <taxon>Enterobacterales</taxon>
        <taxon>Erwiniaceae</taxon>
        <taxon>Tatumella</taxon>
    </lineage>
</organism>
<evidence type="ECO:0000313" key="1">
    <source>
        <dbReference type="EMBL" id="KGD74884.1"/>
    </source>
</evidence>
<keyword evidence="2" id="KW-1185">Reference proteome</keyword>
<dbReference type="OrthoDB" id="9810159at2"/>
<evidence type="ECO:0000313" key="2">
    <source>
        <dbReference type="Proteomes" id="UP000029577"/>
    </source>
</evidence>
<dbReference type="Proteomes" id="UP000029577">
    <property type="component" value="Unassembled WGS sequence"/>
</dbReference>
<dbReference type="GO" id="GO:0008081">
    <property type="term" value="F:phosphoric diester hydrolase activity"/>
    <property type="evidence" value="ECO:0007669"/>
    <property type="project" value="InterPro"/>
</dbReference>
<dbReference type="EMBL" id="JPKR02000004">
    <property type="protein sequence ID" value="KGD74884.1"/>
    <property type="molecule type" value="Genomic_DNA"/>
</dbReference>
<dbReference type="AlphaFoldDB" id="A0A095TEC1"/>
<dbReference type="RefSeq" id="WP_038017942.1">
    <property type="nucleotide sequence ID" value="NZ_JPKR02000004.1"/>
</dbReference>
<protein>
    <recommendedName>
        <fullName evidence="3">Phosphodiesterase</fullName>
    </recommendedName>
</protein>
<name>A0A095TEC1_9GAMM</name>
<dbReference type="eggNOG" id="COG0584">
    <property type="taxonomic scope" value="Bacteria"/>
</dbReference>
<comment type="caution">
    <text evidence="1">The sequence shown here is derived from an EMBL/GenBank/DDBJ whole genome shotgun (WGS) entry which is preliminary data.</text>
</comment>